<accession>A0ABR4GW92</accession>
<keyword evidence="3" id="KW-1185">Reference proteome</keyword>
<dbReference type="PANTHER" id="PTHR34414:SF1">
    <property type="entry name" value="SUBTILISIN-LIKE SERINE PROTEASE"/>
    <property type="match status" value="1"/>
</dbReference>
<dbReference type="EMBL" id="JBFXLT010000165">
    <property type="protein sequence ID" value="KAL2802755.1"/>
    <property type="molecule type" value="Genomic_DNA"/>
</dbReference>
<evidence type="ECO:0000313" key="2">
    <source>
        <dbReference type="EMBL" id="KAL2802755.1"/>
    </source>
</evidence>
<keyword evidence="1" id="KW-1133">Transmembrane helix</keyword>
<reference evidence="2 3" key="1">
    <citation type="submission" date="2024-07" db="EMBL/GenBank/DDBJ databases">
        <title>Section-level genome sequencing and comparative genomics of Aspergillus sections Usti and Cavernicolus.</title>
        <authorList>
            <consortium name="Lawrence Berkeley National Laboratory"/>
            <person name="Nybo J.L."/>
            <person name="Vesth T.C."/>
            <person name="Theobald S."/>
            <person name="Frisvad J.C."/>
            <person name="Larsen T.O."/>
            <person name="Kjaerboelling I."/>
            <person name="Rothschild-Mancinelli K."/>
            <person name="Lyhne E.K."/>
            <person name="Kogle M.E."/>
            <person name="Barry K."/>
            <person name="Clum A."/>
            <person name="Na H."/>
            <person name="Ledsgaard L."/>
            <person name="Lin J."/>
            <person name="Lipzen A."/>
            <person name="Kuo A."/>
            <person name="Riley R."/>
            <person name="Mondo S."/>
            <person name="Labutti K."/>
            <person name="Haridas S."/>
            <person name="Pangalinan J."/>
            <person name="Salamov A.A."/>
            <person name="Simmons B.A."/>
            <person name="Magnuson J.K."/>
            <person name="Chen J."/>
            <person name="Drula E."/>
            <person name="Henrissat B."/>
            <person name="Wiebenga A."/>
            <person name="Lubbers R.J."/>
            <person name="Gomes A.C."/>
            <person name="Makela M.R."/>
            <person name="Stajich J."/>
            <person name="Grigoriev I.V."/>
            <person name="Mortensen U.H."/>
            <person name="De Vries R.P."/>
            <person name="Baker S.E."/>
            <person name="Andersen M.R."/>
        </authorList>
    </citation>
    <scope>NUCLEOTIDE SEQUENCE [LARGE SCALE GENOMIC DNA]</scope>
    <source>
        <strain evidence="2 3">CBS 588.65</strain>
    </source>
</reference>
<proteinExistence type="predicted"/>
<feature type="transmembrane region" description="Helical" evidence="1">
    <location>
        <begin position="231"/>
        <end position="252"/>
    </location>
</feature>
<dbReference type="Pfam" id="PF20246">
    <property type="entry name" value="DUF6601"/>
    <property type="match status" value="1"/>
</dbReference>
<evidence type="ECO:0000256" key="1">
    <source>
        <dbReference type="SAM" id="Phobius"/>
    </source>
</evidence>
<dbReference type="InterPro" id="IPR046536">
    <property type="entry name" value="DUF6601"/>
</dbReference>
<dbReference type="Proteomes" id="UP001610334">
    <property type="component" value="Unassembled WGS sequence"/>
</dbReference>
<sequence>MAWKPPFVSDFASCTESSEEPVLLLPAAFRDSSSHAQRCPSDDIFGFLAQDLSVERLDKIHDWLWITGRPLPPRPLTFQTAVAREIVLDERADMHLVWERSRKMHFKPLPHYLLSRDFWGHHICRNTEIYRNALGLLYSYIALIQHESDFKIAKSNGLIPDSLSWHKWTLLTQQTLTSLPSGTLTCPANLNLTPRYHFGELRLSRLNLIYRLRGYYVRGYERQYQTYGELFTAYIAPLSVTTVYFVLALTAMQVGLATGYLERSEAFQAVSWGFAVVSIIAPLVLVLLLMVVSLVVFAVNSWRALSSERERLRAIAVRSESGS</sequence>
<dbReference type="PANTHER" id="PTHR34414">
    <property type="entry name" value="HET DOMAIN-CONTAINING PROTEIN-RELATED"/>
    <property type="match status" value="1"/>
</dbReference>
<comment type="caution">
    <text evidence="2">The sequence shown here is derived from an EMBL/GenBank/DDBJ whole genome shotgun (WGS) entry which is preliminary data.</text>
</comment>
<feature type="transmembrane region" description="Helical" evidence="1">
    <location>
        <begin position="272"/>
        <end position="299"/>
    </location>
</feature>
<evidence type="ECO:0000313" key="3">
    <source>
        <dbReference type="Proteomes" id="UP001610334"/>
    </source>
</evidence>
<name>A0ABR4GW92_9EURO</name>
<protein>
    <recommendedName>
        <fullName evidence="4">Subtilisin-like serine protease</fullName>
    </recommendedName>
</protein>
<keyword evidence="1" id="KW-0812">Transmembrane</keyword>
<organism evidence="2 3">
    <name type="scientific">Aspergillus granulosus</name>
    <dbReference type="NCBI Taxonomy" id="176169"/>
    <lineage>
        <taxon>Eukaryota</taxon>
        <taxon>Fungi</taxon>
        <taxon>Dikarya</taxon>
        <taxon>Ascomycota</taxon>
        <taxon>Pezizomycotina</taxon>
        <taxon>Eurotiomycetes</taxon>
        <taxon>Eurotiomycetidae</taxon>
        <taxon>Eurotiales</taxon>
        <taxon>Aspergillaceae</taxon>
        <taxon>Aspergillus</taxon>
        <taxon>Aspergillus subgen. Nidulantes</taxon>
    </lineage>
</organism>
<evidence type="ECO:0008006" key="4">
    <source>
        <dbReference type="Google" id="ProtNLM"/>
    </source>
</evidence>
<gene>
    <name evidence="2" type="ORF">BJX63DRAFT_440638</name>
</gene>
<keyword evidence="1" id="KW-0472">Membrane</keyword>